<feature type="non-terminal residue" evidence="2">
    <location>
        <position position="144"/>
    </location>
</feature>
<feature type="region of interest" description="Disordered" evidence="1">
    <location>
        <begin position="84"/>
        <end position="103"/>
    </location>
</feature>
<sequence>MSQRLEREFTDHKVRGSNPTSASRLFLSRLEQPDSIQALVLPSVGMAARHRKGVTAERFIYFFTTHVAENSSAAHNRFCRSGGSSGESYTMSVSRKPTGTSGLVHETQAVPSRVKQIEPRKLLTRLLKILRQPTTNFALLGAHQ</sequence>
<evidence type="ECO:0000313" key="3">
    <source>
        <dbReference type="Proteomes" id="UP000286415"/>
    </source>
</evidence>
<dbReference type="Proteomes" id="UP000286415">
    <property type="component" value="Unassembled WGS sequence"/>
</dbReference>
<proteinExistence type="predicted"/>
<dbReference type="InParanoid" id="A0A419PCX6"/>
<keyword evidence="3" id="KW-1185">Reference proteome</keyword>
<reference evidence="2 3" key="2">
    <citation type="journal article" date="2021" name="Genomics">
        <title>High-quality reference genome for Clonorchis sinensis.</title>
        <authorList>
            <person name="Young N.D."/>
            <person name="Stroehlein A.J."/>
            <person name="Kinkar L."/>
            <person name="Wang T."/>
            <person name="Sohn W.M."/>
            <person name="Chang B.C.H."/>
            <person name="Kaur P."/>
            <person name="Weisz D."/>
            <person name="Dudchenko O."/>
            <person name="Aiden E.L."/>
            <person name="Korhonen P.K."/>
            <person name="Gasser R.B."/>
        </authorList>
    </citation>
    <scope>NUCLEOTIDE SEQUENCE [LARGE SCALE GENOMIC DNA]</scope>
    <source>
        <strain evidence="2">Cs-k2</strain>
    </source>
</reference>
<protein>
    <submittedName>
        <fullName evidence="2">Uncharacterized protein</fullName>
    </submittedName>
</protein>
<dbReference type="AlphaFoldDB" id="A0A419PCX6"/>
<comment type="caution">
    <text evidence="2">The sequence shown here is derived from an EMBL/GenBank/DDBJ whole genome shotgun (WGS) entry which is preliminary data.</text>
</comment>
<evidence type="ECO:0000313" key="2">
    <source>
        <dbReference type="EMBL" id="KAG5454388.1"/>
    </source>
</evidence>
<organism evidence="2 3">
    <name type="scientific">Clonorchis sinensis</name>
    <name type="common">Chinese liver fluke</name>
    <dbReference type="NCBI Taxonomy" id="79923"/>
    <lineage>
        <taxon>Eukaryota</taxon>
        <taxon>Metazoa</taxon>
        <taxon>Spiralia</taxon>
        <taxon>Lophotrochozoa</taxon>
        <taxon>Platyhelminthes</taxon>
        <taxon>Trematoda</taxon>
        <taxon>Digenea</taxon>
        <taxon>Opisthorchiida</taxon>
        <taxon>Opisthorchiata</taxon>
        <taxon>Opisthorchiidae</taxon>
        <taxon>Clonorchis</taxon>
    </lineage>
</organism>
<gene>
    <name evidence="2" type="ORF">CSKR_107231</name>
</gene>
<name>A0A419PCX6_CLOSI</name>
<reference evidence="2 3" key="1">
    <citation type="journal article" date="2018" name="Biotechnol. Adv.">
        <title>Improved genomic resources and new bioinformatic workflow for the carcinogenic parasite Clonorchis sinensis: Biotechnological implications.</title>
        <authorList>
            <person name="Wang D."/>
            <person name="Korhonen P.K."/>
            <person name="Gasser R.B."/>
            <person name="Young N.D."/>
        </authorList>
    </citation>
    <scope>NUCLEOTIDE SEQUENCE [LARGE SCALE GENOMIC DNA]</scope>
    <source>
        <strain evidence="2">Cs-k2</strain>
    </source>
</reference>
<evidence type="ECO:0000256" key="1">
    <source>
        <dbReference type="SAM" id="MobiDB-lite"/>
    </source>
</evidence>
<feature type="compositionally biased region" description="Basic and acidic residues" evidence="1">
    <location>
        <begin position="1"/>
        <end position="14"/>
    </location>
</feature>
<dbReference type="EMBL" id="NIRI02000010">
    <property type="protein sequence ID" value="KAG5454388.1"/>
    <property type="molecule type" value="Genomic_DNA"/>
</dbReference>
<accession>A0A419PCX6</accession>
<feature type="region of interest" description="Disordered" evidence="1">
    <location>
        <begin position="1"/>
        <end position="21"/>
    </location>
</feature>
<feature type="compositionally biased region" description="Polar residues" evidence="1">
    <location>
        <begin position="86"/>
        <end position="101"/>
    </location>
</feature>